<comment type="similarity">
    <text evidence="1">Belongs to the nuclear hormone receptor family.</text>
</comment>
<evidence type="ECO:0000313" key="7">
    <source>
        <dbReference type="Proteomes" id="UP000827892"/>
    </source>
</evidence>
<evidence type="ECO:0000256" key="2">
    <source>
        <dbReference type="ARBA" id="ARBA00023015"/>
    </source>
</evidence>
<organism evidence="6 8">
    <name type="scientific">Caenorhabditis briggsae</name>
    <dbReference type="NCBI Taxonomy" id="6238"/>
    <lineage>
        <taxon>Eukaryota</taxon>
        <taxon>Metazoa</taxon>
        <taxon>Ecdysozoa</taxon>
        <taxon>Nematoda</taxon>
        <taxon>Chromadorea</taxon>
        <taxon>Rhabditida</taxon>
        <taxon>Rhabditina</taxon>
        <taxon>Rhabditomorpha</taxon>
        <taxon>Rhabditoidea</taxon>
        <taxon>Rhabditidae</taxon>
        <taxon>Peloderinae</taxon>
        <taxon>Caenorhabditis</taxon>
    </lineage>
</organism>
<gene>
    <name evidence="5" type="ORF">L3Y34_001490</name>
    <name evidence="6" type="ORF">L5515_004345</name>
</gene>
<proteinExistence type="inferred from homology"/>
<dbReference type="SUPFAM" id="SSF48508">
    <property type="entry name" value="Nuclear receptor ligand-binding domain"/>
    <property type="match status" value="1"/>
</dbReference>
<dbReference type="InterPro" id="IPR035500">
    <property type="entry name" value="NHR-like_dom_sf"/>
</dbReference>
<dbReference type="PANTHER" id="PTHR45886:SF15">
    <property type="entry name" value="NR LBD DOMAIN-CONTAINING PROTEIN"/>
    <property type="match status" value="1"/>
</dbReference>
<evidence type="ECO:0000256" key="1">
    <source>
        <dbReference type="ARBA" id="ARBA00005993"/>
    </source>
</evidence>
<evidence type="ECO:0000256" key="4">
    <source>
        <dbReference type="ARBA" id="ARBA00023170"/>
    </source>
</evidence>
<keyword evidence="4" id="KW-0675">Receptor</keyword>
<sequence>MFRESKDVKLLKALNARNAVRSSNFINSQPREDPSLEEIMRRGPIKFETKTVNIQDLDSHQWANLQMVTTIEFMKTFDVMKHLTETEVTGFIKKTYFNTAIFFMAMNSYWPFDFLFHSSNYCMPIKYSYIRNS</sequence>
<accession>A0AAE9JBT4</accession>
<dbReference type="Proteomes" id="UP000829354">
    <property type="component" value="Chromosome III"/>
</dbReference>
<reference evidence="6 8" key="1">
    <citation type="submission" date="2022-04" db="EMBL/GenBank/DDBJ databases">
        <title>Chromosome-level reference genomes for two strains of Caenorhabditis briggsae: an improved platform for comparative genomics.</title>
        <authorList>
            <person name="Stevens L."/>
            <person name="Andersen E."/>
        </authorList>
    </citation>
    <scope>NUCLEOTIDE SEQUENCE [LARGE SCALE GENOMIC DNA]</scope>
    <source>
        <strain evidence="6">VX34</strain>
        <tissue evidence="6">Whole-organism</tissue>
    </source>
</reference>
<evidence type="ECO:0000313" key="6">
    <source>
        <dbReference type="EMBL" id="UMM23819.1"/>
    </source>
</evidence>
<dbReference type="PANTHER" id="PTHR45886">
    <property type="entry name" value="NUCLEAR HORMONE RECEPTOR FAMILY-RELATED-RELATED"/>
    <property type="match status" value="1"/>
</dbReference>
<dbReference type="AlphaFoldDB" id="A0AAE9JBT4"/>
<evidence type="ECO:0000256" key="3">
    <source>
        <dbReference type="ARBA" id="ARBA00023163"/>
    </source>
</evidence>
<dbReference type="EMBL" id="CP092622">
    <property type="protein sequence ID" value="UMM23819.1"/>
    <property type="molecule type" value="Genomic_DNA"/>
</dbReference>
<dbReference type="EMBL" id="CP090893">
    <property type="protein sequence ID" value="ULU01154.1"/>
    <property type="molecule type" value="Genomic_DNA"/>
</dbReference>
<dbReference type="Proteomes" id="UP000827892">
    <property type="component" value="Chromosome III"/>
</dbReference>
<keyword evidence="8" id="KW-1185">Reference proteome</keyword>
<keyword evidence="2" id="KW-0805">Transcription regulation</keyword>
<protein>
    <submittedName>
        <fullName evidence="6">Uncharacterized protein</fullName>
    </submittedName>
</protein>
<name>A0AAE9JBT4_CAEBR</name>
<reference evidence="5 7" key="2">
    <citation type="submission" date="2022-05" db="EMBL/GenBank/DDBJ databases">
        <title>Chromosome-level reference genomes for two strains of Caenorhabditis briggsae: an improved platform for comparative genomics.</title>
        <authorList>
            <person name="Stevens L."/>
            <person name="Andersen E.C."/>
        </authorList>
    </citation>
    <scope>NUCLEOTIDE SEQUENCE [LARGE SCALE GENOMIC DNA]</scope>
    <source>
        <strain evidence="5">QX1410_ONT</strain>
        <tissue evidence="5">Whole-organism</tissue>
    </source>
</reference>
<keyword evidence="3" id="KW-0804">Transcription</keyword>
<evidence type="ECO:0000313" key="5">
    <source>
        <dbReference type="EMBL" id="ULU01154.1"/>
    </source>
</evidence>
<evidence type="ECO:0000313" key="8">
    <source>
        <dbReference type="Proteomes" id="UP000829354"/>
    </source>
</evidence>